<keyword evidence="3" id="KW-1003">Cell membrane</keyword>
<evidence type="ECO:0000313" key="17">
    <source>
        <dbReference type="EMBL" id="MCF2501108.1"/>
    </source>
</evidence>
<dbReference type="GO" id="GO:0003677">
    <property type="term" value="F:DNA binding"/>
    <property type="evidence" value="ECO:0007669"/>
    <property type="project" value="UniProtKB-KW"/>
</dbReference>
<feature type="transmembrane region" description="Helical" evidence="15">
    <location>
        <begin position="90"/>
        <end position="121"/>
    </location>
</feature>
<keyword evidence="8 13" id="KW-0067">ATP-binding</keyword>
<dbReference type="InterPro" id="IPR050206">
    <property type="entry name" value="FtsK/SpoIIIE/SftA"/>
</dbReference>
<feature type="domain" description="FtsK" evidence="16">
    <location>
        <begin position="486"/>
        <end position="691"/>
    </location>
</feature>
<dbReference type="Pfam" id="PF13491">
    <property type="entry name" value="FtsK_4TM"/>
    <property type="match status" value="1"/>
</dbReference>
<evidence type="ECO:0000259" key="16">
    <source>
        <dbReference type="PROSITE" id="PS50901"/>
    </source>
</evidence>
<dbReference type="InterPro" id="IPR025199">
    <property type="entry name" value="FtsK_4TM"/>
</dbReference>
<dbReference type="GO" id="GO:0007059">
    <property type="term" value="P:chromosome segregation"/>
    <property type="evidence" value="ECO:0007669"/>
    <property type="project" value="UniProtKB-KW"/>
</dbReference>
<feature type="transmembrane region" description="Helical" evidence="15">
    <location>
        <begin position="40"/>
        <end position="63"/>
    </location>
</feature>
<evidence type="ECO:0000256" key="14">
    <source>
        <dbReference type="SAM" id="MobiDB-lite"/>
    </source>
</evidence>
<dbReference type="InterPro" id="IPR002543">
    <property type="entry name" value="FtsK_dom"/>
</dbReference>
<dbReference type="Gene3D" id="3.30.980.40">
    <property type="match status" value="1"/>
</dbReference>
<proteinExistence type="inferred from homology"/>
<sequence length="843" mass="93410">MSVNKLRGNTQRPKTTEETSSPGFRISLDWNHIFSNPKNILAWGTFFIVLGLIMEISFLSYIITGLSDQSVIDGLGHESIRDAGRQTRNFFGVLGAVVSHFFVYRWFGVGALLLPLVPFIAGWKMAFGKELLSLTRTTKEVIFFTLWLSVMMGYVVLMSDKENTLSFVSGGIGYTINVVLFDWLKWGSVIPIIFAMFVFAVFFYDAKSAYEAWQLKNARPDIVPEAKENNVAPGSEEKVVAEERTFTSVVNDTYDDEEFEEKEPVKETVELETVSKVEVVPDVAPIIIPAAPVAPVAPAPVAPLKLELEVEDTTDHSNGQAEEAFEDEDINATVLREFGQYDPMLDLPTYQFPSIGLLNDAVDNQHEKVSQEELESNKTRIVDTLGSYGINISKIKATIGPTVTLYEIIPEAGVRISKIKNLEGDIALSLAALGIRIIAPMPGRGTIGIEVPNKNRETVFIRSVLSSDKFMKANYDLPIVLGKTISNDIHIVDLAKMPHLLMAGATGQGKSVGLNVILASLIYKKHPAELKFVLVDPKKVELTLFNKLERHFLAKLPNAEEAIITDTKKVIFTLNSLCIEMDSRYDLLKEASVRNLKEYNAKFAQRRLNPEKGHRFLPYIVLVIDELADLMMTAGKEVETPIARLAQLARAVGIHLVVATQRPSVKVITGLIKANFPARLSFRVTSSIDSRTILDMGGAEQLVGQGDMLLAINSEVIRLQCPFIDTREIEDVCEFIGAQRGYDDAYALPEYEGEDAAEGKADLNPDDFDGLLPDAARLIVTHQQGSTSLIQRKMKLGYNRAGRIMDQLELLGVVGPFTGSKARDVMFHDLSGLEEHLRVSGLL</sequence>
<reference evidence="17" key="1">
    <citation type="submission" date="2022-01" db="EMBL/GenBank/DDBJ databases">
        <title>Novel species in genus Dyadobacter.</title>
        <authorList>
            <person name="Ma C."/>
        </authorList>
    </citation>
    <scope>NUCLEOTIDE SEQUENCE</scope>
    <source>
        <strain evidence="17">CY357</strain>
    </source>
</reference>
<keyword evidence="12" id="KW-0131">Cell cycle</keyword>
<dbReference type="SUPFAM" id="SSF52540">
    <property type="entry name" value="P-loop containing nucleoside triphosphate hydrolases"/>
    <property type="match status" value="1"/>
</dbReference>
<evidence type="ECO:0000256" key="9">
    <source>
        <dbReference type="ARBA" id="ARBA00022989"/>
    </source>
</evidence>
<dbReference type="Gene3D" id="1.10.10.10">
    <property type="entry name" value="Winged helix-like DNA-binding domain superfamily/Winged helix DNA-binding domain"/>
    <property type="match status" value="1"/>
</dbReference>
<evidence type="ECO:0000256" key="13">
    <source>
        <dbReference type="PROSITE-ProRule" id="PRU00289"/>
    </source>
</evidence>
<dbReference type="AlphaFoldDB" id="A0A9X1QIZ1"/>
<organism evidence="17 18">
    <name type="scientific">Dyadobacter chenhuakuii</name>
    <dbReference type="NCBI Taxonomy" id="2909339"/>
    <lineage>
        <taxon>Bacteria</taxon>
        <taxon>Pseudomonadati</taxon>
        <taxon>Bacteroidota</taxon>
        <taxon>Cytophagia</taxon>
        <taxon>Cytophagales</taxon>
        <taxon>Spirosomataceae</taxon>
        <taxon>Dyadobacter</taxon>
    </lineage>
</organism>
<evidence type="ECO:0000256" key="6">
    <source>
        <dbReference type="ARBA" id="ARBA00022741"/>
    </source>
</evidence>
<comment type="caution">
    <text evidence="17">The sequence shown here is derived from an EMBL/GenBank/DDBJ whole genome shotgun (WGS) entry which is preliminary data.</text>
</comment>
<dbReference type="Gene3D" id="3.40.50.300">
    <property type="entry name" value="P-loop containing nucleotide triphosphate hydrolases"/>
    <property type="match status" value="1"/>
</dbReference>
<protein>
    <submittedName>
        <fullName evidence="17">DNA translocase FtsK</fullName>
    </submittedName>
</protein>
<dbReference type="RefSeq" id="WP_255711482.1">
    <property type="nucleotide sequence ID" value="NZ_JAKFFV010000016.1"/>
</dbReference>
<dbReference type="GO" id="GO:0005886">
    <property type="term" value="C:plasma membrane"/>
    <property type="evidence" value="ECO:0007669"/>
    <property type="project" value="UniProtKB-SubCell"/>
</dbReference>
<feature type="transmembrane region" description="Helical" evidence="15">
    <location>
        <begin position="189"/>
        <end position="206"/>
    </location>
</feature>
<dbReference type="PANTHER" id="PTHR22683">
    <property type="entry name" value="SPORULATION PROTEIN RELATED"/>
    <property type="match status" value="1"/>
</dbReference>
<feature type="transmembrane region" description="Helical" evidence="15">
    <location>
        <begin position="141"/>
        <end position="157"/>
    </location>
</feature>
<dbReference type="SMART" id="SM00843">
    <property type="entry name" value="Ftsk_gamma"/>
    <property type="match status" value="1"/>
</dbReference>
<dbReference type="SUPFAM" id="SSF46785">
    <property type="entry name" value="Winged helix' DNA-binding domain"/>
    <property type="match status" value="1"/>
</dbReference>
<keyword evidence="6 13" id="KW-0547">Nucleotide-binding</keyword>
<evidence type="ECO:0000256" key="12">
    <source>
        <dbReference type="ARBA" id="ARBA00023306"/>
    </source>
</evidence>
<name>A0A9X1QIZ1_9BACT</name>
<dbReference type="Pfam" id="PF17854">
    <property type="entry name" value="FtsK_alpha"/>
    <property type="match status" value="1"/>
</dbReference>
<dbReference type="PANTHER" id="PTHR22683:SF41">
    <property type="entry name" value="DNA TRANSLOCASE FTSK"/>
    <property type="match status" value="1"/>
</dbReference>
<comment type="similarity">
    <text evidence="2">Belongs to the FtsK/SpoIIIE/SftA family.</text>
</comment>
<dbReference type="PROSITE" id="PS50901">
    <property type="entry name" value="FTSK"/>
    <property type="match status" value="1"/>
</dbReference>
<evidence type="ECO:0000256" key="4">
    <source>
        <dbReference type="ARBA" id="ARBA00022618"/>
    </source>
</evidence>
<dbReference type="Proteomes" id="UP001139411">
    <property type="component" value="Unassembled WGS sequence"/>
</dbReference>
<evidence type="ECO:0000256" key="8">
    <source>
        <dbReference type="ARBA" id="ARBA00022840"/>
    </source>
</evidence>
<dbReference type="GO" id="GO:0005524">
    <property type="term" value="F:ATP binding"/>
    <property type="evidence" value="ECO:0007669"/>
    <property type="project" value="UniProtKB-UniRule"/>
</dbReference>
<keyword evidence="10" id="KW-0238">DNA-binding</keyword>
<dbReference type="EMBL" id="JAKFFV010000016">
    <property type="protein sequence ID" value="MCF2501108.1"/>
    <property type="molecule type" value="Genomic_DNA"/>
</dbReference>
<accession>A0A9X1QIZ1</accession>
<evidence type="ECO:0000256" key="11">
    <source>
        <dbReference type="ARBA" id="ARBA00023136"/>
    </source>
</evidence>
<dbReference type="GO" id="GO:0051301">
    <property type="term" value="P:cell division"/>
    <property type="evidence" value="ECO:0007669"/>
    <property type="project" value="UniProtKB-KW"/>
</dbReference>
<keyword evidence="4" id="KW-0132">Cell division</keyword>
<evidence type="ECO:0000256" key="5">
    <source>
        <dbReference type="ARBA" id="ARBA00022692"/>
    </source>
</evidence>
<evidence type="ECO:0000256" key="10">
    <source>
        <dbReference type="ARBA" id="ARBA00023125"/>
    </source>
</evidence>
<feature type="transmembrane region" description="Helical" evidence="15">
    <location>
        <begin position="164"/>
        <end position="183"/>
    </location>
</feature>
<evidence type="ECO:0000256" key="2">
    <source>
        <dbReference type="ARBA" id="ARBA00006474"/>
    </source>
</evidence>
<dbReference type="Pfam" id="PF01580">
    <property type="entry name" value="FtsK_SpoIIIE"/>
    <property type="match status" value="1"/>
</dbReference>
<dbReference type="InterPro" id="IPR041027">
    <property type="entry name" value="FtsK_alpha"/>
</dbReference>
<feature type="binding site" evidence="13">
    <location>
        <begin position="504"/>
        <end position="511"/>
    </location>
    <ligand>
        <name>ATP</name>
        <dbReference type="ChEBI" id="CHEBI:30616"/>
    </ligand>
</feature>
<dbReference type="InterPro" id="IPR036390">
    <property type="entry name" value="WH_DNA-bd_sf"/>
</dbReference>
<dbReference type="Pfam" id="PF09397">
    <property type="entry name" value="FtsK_gamma"/>
    <property type="match status" value="1"/>
</dbReference>
<evidence type="ECO:0000256" key="3">
    <source>
        <dbReference type="ARBA" id="ARBA00022475"/>
    </source>
</evidence>
<evidence type="ECO:0000256" key="15">
    <source>
        <dbReference type="SAM" id="Phobius"/>
    </source>
</evidence>
<dbReference type="InterPro" id="IPR036388">
    <property type="entry name" value="WH-like_DNA-bd_sf"/>
</dbReference>
<evidence type="ECO:0000256" key="1">
    <source>
        <dbReference type="ARBA" id="ARBA00004651"/>
    </source>
</evidence>
<evidence type="ECO:0000313" key="18">
    <source>
        <dbReference type="Proteomes" id="UP001139411"/>
    </source>
</evidence>
<feature type="region of interest" description="Disordered" evidence="14">
    <location>
        <begin position="1"/>
        <end position="21"/>
    </location>
</feature>
<keyword evidence="9 15" id="KW-1133">Transmembrane helix</keyword>
<comment type="subcellular location">
    <subcellularLocation>
        <location evidence="1">Cell membrane</location>
        <topology evidence="1">Multi-pass membrane protein</topology>
    </subcellularLocation>
</comment>
<keyword evidence="5 15" id="KW-0812">Transmembrane</keyword>
<evidence type="ECO:0000256" key="7">
    <source>
        <dbReference type="ARBA" id="ARBA00022829"/>
    </source>
</evidence>
<keyword evidence="11 15" id="KW-0472">Membrane</keyword>
<gene>
    <name evidence="17" type="ORF">L0661_22490</name>
</gene>
<dbReference type="InterPro" id="IPR027417">
    <property type="entry name" value="P-loop_NTPase"/>
</dbReference>
<keyword evidence="7" id="KW-0159">Chromosome partition</keyword>
<dbReference type="InterPro" id="IPR018541">
    <property type="entry name" value="Ftsk_gamma"/>
</dbReference>